<organism evidence="1 2">
    <name type="scientific">Rhizobium mesosinicum</name>
    <dbReference type="NCBI Taxonomy" id="335017"/>
    <lineage>
        <taxon>Bacteria</taxon>
        <taxon>Pseudomonadati</taxon>
        <taxon>Pseudomonadota</taxon>
        <taxon>Alphaproteobacteria</taxon>
        <taxon>Hyphomicrobiales</taxon>
        <taxon>Rhizobiaceae</taxon>
        <taxon>Rhizobium/Agrobacterium group</taxon>
        <taxon>Rhizobium</taxon>
    </lineage>
</organism>
<evidence type="ECO:0008006" key="3">
    <source>
        <dbReference type="Google" id="ProtNLM"/>
    </source>
</evidence>
<dbReference type="Proteomes" id="UP000717752">
    <property type="component" value="Unassembled WGS sequence"/>
</dbReference>
<protein>
    <recommendedName>
        <fullName evidence="3">Transposon Tn7 transposition protein TnsD C-termianl domain-containing protein</fullName>
    </recommendedName>
</protein>
<evidence type="ECO:0000313" key="2">
    <source>
        <dbReference type="Proteomes" id="UP000717752"/>
    </source>
</evidence>
<comment type="caution">
    <text evidence="1">The sequence shown here is derived from an EMBL/GenBank/DDBJ whole genome shotgun (WGS) entry which is preliminary data.</text>
</comment>
<proteinExistence type="predicted"/>
<name>A0ABS7GQQ3_9HYPH</name>
<gene>
    <name evidence="1" type="ORF">JNB85_07535</name>
</gene>
<dbReference type="RefSeq" id="WP_220333707.1">
    <property type="nucleotide sequence ID" value="NZ_JAEUAK010000002.1"/>
</dbReference>
<reference evidence="1 2" key="1">
    <citation type="journal article" date="2021" name="MBio">
        <title>Poor Competitiveness of Bradyrhizobium in Pigeon Pea Root Colonization in Indian Soils.</title>
        <authorList>
            <person name="Chalasani D."/>
            <person name="Basu A."/>
            <person name="Pullabhotla S.V.S.R.N."/>
            <person name="Jorrin B."/>
            <person name="Neal A.L."/>
            <person name="Poole P.S."/>
            <person name="Podile A.R."/>
            <person name="Tkacz A."/>
        </authorList>
    </citation>
    <scope>NUCLEOTIDE SEQUENCE [LARGE SCALE GENOMIC DNA]</scope>
    <source>
        <strain evidence="1 2">HU56</strain>
    </source>
</reference>
<sequence length="360" mass="40641">MVQNVRRVFDAKPEYLKASFLDHIRSGLPHTCPFITHETPPKDGIEVILQDFMIPKDVLTRDGLAPCPICSPVKPKYVKGHLLWSSESKALYAVGHCCGHRFFTSDSLARALTRNSRAERRRRAEALIEANWTLPRELVAYWALLKPAVRDLDRVLKALRVGLRHAVCKDIHRTVRDGGYLKVQQRSESDDAVTLRRLTTAEQVYGDQPVRGASILRGSSRGISVEANLSNVMAALAHVSWRTENDAVLWLCEQVDEDLIRLEMFLRDAVSNVSTALDDIAALLAFFEPENLGLINGWSREAHGRQGCVSVLNDHGQITIMRGRKRHRTFRIPATLMQSLPPPQWQWKPQSDEFESIPSG</sequence>
<dbReference type="EMBL" id="JAEUAK010000002">
    <property type="protein sequence ID" value="MBW9052268.1"/>
    <property type="molecule type" value="Genomic_DNA"/>
</dbReference>
<keyword evidence="2" id="KW-1185">Reference proteome</keyword>
<evidence type="ECO:0000313" key="1">
    <source>
        <dbReference type="EMBL" id="MBW9052268.1"/>
    </source>
</evidence>
<accession>A0ABS7GQQ3</accession>